<dbReference type="PANTHER" id="PTHR42948">
    <property type="entry name" value="TRANSPORTER"/>
    <property type="match status" value="1"/>
</dbReference>
<keyword evidence="5 7" id="KW-0472">Membrane</keyword>
<gene>
    <name evidence="8" type="ORF">ACFPQA_11790</name>
</gene>
<keyword evidence="9" id="KW-1185">Reference proteome</keyword>
<dbReference type="PRINTS" id="PR00176">
    <property type="entry name" value="NANEUSMPORT"/>
</dbReference>
<evidence type="ECO:0000256" key="5">
    <source>
        <dbReference type="ARBA" id="ARBA00023136"/>
    </source>
</evidence>
<evidence type="ECO:0000256" key="3">
    <source>
        <dbReference type="ARBA" id="ARBA00022692"/>
    </source>
</evidence>
<feature type="transmembrane region" description="Helical" evidence="7">
    <location>
        <begin position="223"/>
        <end position="249"/>
    </location>
</feature>
<evidence type="ECO:0000256" key="6">
    <source>
        <dbReference type="RuleBase" id="RU003732"/>
    </source>
</evidence>
<dbReference type="InterPro" id="IPR047218">
    <property type="entry name" value="YocR/YhdH-like"/>
</dbReference>
<feature type="transmembrane region" description="Helical" evidence="7">
    <location>
        <begin position="20"/>
        <end position="37"/>
    </location>
</feature>
<feature type="transmembrane region" description="Helical" evidence="7">
    <location>
        <begin position="49"/>
        <end position="69"/>
    </location>
</feature>
<feature type="transmembrane region" description="Helical" evidence="7">
    <location>
        <begin position="442"/>
        <end position="460"/>
    </location>
</feature>
<feature type="transmembrane region" description="Helical" evidence="7">
    <location>
        <begin position="157"/>
        <end position="176"/>
    </location>
</feature>
<accession>A0ABW0RQH0</accession>
<keyword evidence="6" id="KW-0769">Symport</keyword>
<dbReference type="EMBL" id="JBHSNL010000004">
    <property type="protein sequence ID" value="MFC5545740.1"/>
    <property type="molecule type" value="Genomic_DNA"/>
</dbReference>
<keyword evidence="3 6" id="KW-0812">Transmembrane</keyword>
<keyword evidence="2 6" id="KW-0813">Transport</keyword>
<evidence type="ECO:0000313" key="8">
    <source>
        <dbReference type="EMBL" id="MFC5545740.1"/>
    </source>
</evidence>
<dbReference type="Proteomes" id="UP001596055">
    <property type="component" value="Unassembled WGS sequence"/>
</dbReference>
<dbReference type="NCBIfam" id="NF037979">
    <property type="entry name" value="Na_transp"/>
    <property type="match status" value="1"/>
</dbReference>
<dbReference type="SUPFAM" id="SSF161070">
    <property type="entry name" value="SNF-like"/>
    <property type="match status" value="1"/>
</dbReference>
<comment type="caution">
    <text evidence="8">The sequence shown here is derived from an EMBL/GenBank/DDBJ whole genome shotgun (WGS) entry which is preliminary data.</text>
</comment>
<evidence type="ECO:0000256" key="2">
    <source>
        <dbReference type="ARBA" id="ARBA00022448"/>
    </source>
</evidence>
<dbReference type="Pfam" id="PF00209">
    <property type="entry name" value="SNF"/>
    <property type="match status" value="2"/>
</dbReference>
<evidence type="ECO:0000256" key="1">
    <source>
        <dbReference type="ARBA" id="ARBA00004141"/>
    </source>
</evidence>
<organism evidence="8 9">
    <name type="scientific">Marinobacter koreensis</name>
    <dbReference type="NCBI Taxonomy" id="335974"/>
    <lineage>
        <taxon>Bacteria</taxon>
        <taxon>Pseudomonadati</taxon>
        <taxon>Pseudomonadota</taxon>
        <taxon>Gammaproteobacteria</taxon>
        <taxon>Pseudomonadales</taxon>
        <taxon>Marinobacteraceae</taxon>
        <taxon>Marinobacter</taxon>
    </lineage>
</organism>
<dbReference type="PROSITE" id="PS00610">
    <property type="entry name" value="NA_NEUROTRAN_SYMP_1"/>
    <property type="match status" value="1"/>
</dbReference>
<sequence>MSNQAVQPHQQASSLWSSRLAFILAAAGSAVGLGNIWKFPYITGENGGGAFVIVYLICIAVIGVPVLIAETMIGRRGGQSPVGTMRSLTDSEGVSRGWRAIGWNGVIASFLVLSFYSVIGGWSLVYIGKAAAGAFVGADADAIGAQFGGLLGNPWELLAWHGVFMAIVIFIVAKGIRSGLERAVNLLMPLLFVLLIAMVIYAMNTDSFGRAVSFMFSPDFSKLTTQGVLTALGHAAFTLSIGIGVIMAYGSYLPKRVNIAGTAMTIAVIDTSVALLAGLAIFPLVFSNGLEPGAGPGLIFVTLPLAFGKMGGGIVFGAIFFTLLLVAAVTSAISMLEPVVEWLEEHKGVSRVKGALFGGLAIWFIGLGTVLSFNVWSDVHPLGFIGYFEGKTVFDLLDFLVSNLMMPLGGLAIALFAGWAMKREGLSDDIGLRGGIYTTFMVVLRYLTPAGIVVVFLYNFF</sequence>
<keyword evidence="4 7" id="KW-1133">Transmembrane helix</keyword>
<protein>
    <recommendedName>
        <fullName evidence="6">Transporter</fullName>
    </recommendedName>
</protein>
<feature type="transmembrane region" description="Helical" evidence="7">
    <location>
        <begin position="354"/>
        <end position="376"/>
    </location>
</feature>
<feature type="transmembrane region" description="Helical" evidence="7">
    <location>
        <begin position="396"/>
        <end position="421"/>
    </location>
</feature>
<comment type="similarity">
    <text evidence="6">Belongs to the sodium:neurotransmitter symporter (SNF) (TC 2.A.22) family.</text>
</comment>
<reference evidence="9" key="1">
    <citation type="journal article" date="2019" name="Int. J. Syst. Evol. Microbiol.">
        <title>The Global Catalogue of Microorganisms (GCM) 10K type strain sequencing project: providing services to taxonomists for standard genome sequencing and annotation.</title>
        <authorList>
            <consortium name="The Broad Institute Genomics Platform"/>
            <consortium name="The Broad Institute Genome Sequencing Center for Infectious Disease"/>
            <person name="Wu L."/>
            <person name="Ma J."/>
        </authorList>
    </citation>
    <scope>NUCLEOTIDE SEQUENCE [LARGE SCALE GENOMIC DNA]</scope>
    <source>
        <strain evidence="9">CGMCC 4.1799</strain>
    </source>
</reference>
<evidence type="ECO:0000313" key="9">
    <source>
        <dbReference type="Proteomes" id="UP001596055"/>
    </source>
</evidence>
<name>A0ABW0RQH0_9GAMM</name>
<feature type="transmembrane region" description="Helical" evidence="7">
    <location>
        <begin position="306"/>
        <end position="333"/>
    </location>
</feature>
<proteinExistence type="inferred from homology"/>
<dbReference type="RefSeq" id="WP_248159644.1">
    <property type="nucleotide sequence ID" value="NZ_JAKZAJ010000005.1"/>
</dbReference>
<feature type="transmembrane region" description="Helical" evidence="7">
    <location>
        <begin position="261"/>
        <end position="286"/>
    </location>
</feature>
<feature type="transmembrane region" description="Helical" evidence="7">
    <location>
        <begin position="183"/>
        <end position="203"/>
    </location>
</feature>
<evidence type="ECO:0000256" key="7">
    <source>
        <dbReference type="SAM" id="Phobius"/>
    </source>
</evidence>
<comment type="subcellular location">
    <subcellularLocation>
        <location evidence="1">Membrane</location>
        <topology evidence="1">Multi-pass membrane protein</topology>
    </subcellularLocation>
</comment>
<dbReference type="CDD" id="cd10336">
    <property type="entry name" value="SLC6sbd_Tyt1-Like"/>
    <property type="match status" value="1"/>
</dbReference>
<dbReference type="InterPro" id="IPR000175">
    <property type="entry name" value="Na/ntran_symport"/>
</dbReference>
<dbReference type="InterPro" id="IPR037272">
    <property type="entry name" value="SNS_sf"/>
</dbReference>
<evidence type="ECO:0000256" key="4">
    <source>
        <dbReference type="ARBA" id="ARBA00022989"/>
    </source>
</evidence>
<dbReference type="PROSITE" id="PS50267">
    <property type="entry name" value="NA_NEUROTRAN_SYMP_3"/>
    <property type="match status" value="1"/>
</dbReference>
<feature type="transmembrane region" description="Helical" evidence="7">
    <location>
        <begin position="106"/>
        <end position="127"/>
    </location>
</feature>
<dbReference type="PANTHER" id="PTHR42948:SF1">
    <property type="entry name" value="TRANSPORTER"/>
    <property type="match status" value="1"/>
</dbReference>